<dbReference type="GeneID" id="54286208"/>
<evidence type="ECO:0000313" key="2">
    <source>
        <dbReference type="EMBL" id="KAF2011911.1"/>
    </source>
</evidence>
<sequence>MGMDYYLIIIRALKSFEHNYRPTPDPSHPIIISWYNQEFAMPHADRMTSHDTVLHVTLRNPPSSQTLHTPVSVAPRILHLPVSTSYLSPSPITPYRAFCNLLHNNSSTCNRTSRDICGGGATYEQTRRQCSNTPARAHTNTAISTTRTR</sequence>
<gene>
    <name evidence="2" type="ORF">BU24DRAFT_425741</name>
</gene>
<protein>
    <submittedName>
        <fullName evidence="2">Uncharacterized protein</fullName>
    </submittedName>
</protein>
<feature type="region of interest" description="Disordered" evidence="1">
    <location>
        <begin position="128"/>
        <end position="149"/>
    </location>
</feature>
<evidence type="ECO:0000256" key="1">
    <source>
        <dbReference type="SAM" id="MobiDB-lite"/>
    </source>
</evidence>
<name>A0A6A5XGG0_9PLEO</name>
<proteinExistence type="predicted"/>
<dbReference type="EMBL" id="ML978073">
    <property type="protein sequence ID" value="KAF2011911.1"/>
    <property type="molecule type" value="Genomic_DNA"/>
</dbReference>
<dbReference type="AlphaFoldDB" id="A0A6A5XGG0"/>
<reference evidence="2" key="1">
    <citation type="journal article" date="2020" name="Stud. Mycol.">
        <title>101 Dothideomycetes genomes: a test case for predicting lifestyles and emergence of pathogens.</title>
        <authorList>
            <person name="Haridas S."/>
            <person name="Albert R."/>
            <person name="Binder M."/>
            <person name="Bloem J."/>
            <person name="Labutti K."/>
            <person name="Salamov A."/>
            <person name="Andreopoulos B."/>
            <person name="Baker S."/>
            <person name="Barry K."/>
            <person name="Bills G."/>
            <person name="Bluhm B."/>
            <person name="Cannon C."/>
            <person name="Castanera R."/>
            <person name="Culley D."/>
            <person name="Daum C."/>
            <person name="Ezra D."/>
            <person name="Gonzalez J."/>
            <person name="Henrissat B."/>
            <person name="Kuo A."/>
            <person name="Liang C."/>
            <person name="Lipzen A."/>
            <person name="Lutzoni F."/>
            <person name="Magnuson J."/>
            <person name="Mondo S."/>
            <person name="Nolan M."/>
            <person name="Ohm R."/>
            <person name="Pangilinan J."/>
            <person name="Park H.-J."/>
            <person name="Ramirez L."/>
            <person name="Alfaro M."/>
            <person name="Sun H."/>
            <person name="Tritt A."/>
            <person name="Yoshinaga Y."/>
            <person name="Zwiers L.-H."/>
            <person name="Turgeon B."/>
            <person name="Goodwin S."/>
            <person name="Spatafora J."/>
            <person name="Crous P."/>
            <person name="Grigoriev I."/>
        </authorList>
    </citation>
    <scope>NUCLEOTIDE SEQUENCE</scope>
    <source>
        <strain evidence="2">CBS 175.79</strain>
    </source>
</reference>
<organism evidence="2 3">
    <name type="scientific">Aaosphaeria arxii CBS 175.79</name>
    <dbReference type="NCBI Taxonomy" id="1450172"/>
    <lineage>
        <taxon>Eukaryota</taxon>
        <taxon>Fungi</taxon>
        <taxon>Dikarya</taxon>
        <taxon>Ascomycota</taxon>
        <taxon>Pezizomycotina</taxon>
        <taxon>Dothideomycetes</taxon>
        <taxon>Pleosporomycetidae</taxon>
        <taxon>Pleosporales</taxon>
        <taxon>Pleosporales incertae sedis</taxon>
        <taxon>Aaosphaeria</taxon>
    </lineage>
</organism>
<keyword evidence="3" id="KW-1185">Reference proteome</keyword>
<dbReference type="RefSeq" id="XP_033380250.1">
    <property type="nucleotide sequence ID" value="XM_033528811.1"/>
</dbReference>
<dbReference type="Proteomes" id="UP000799778">
    <property type="component" value="Unassembled WGS sequence"/>
</dbReference>
<evidence type="ECO:0000313" key="3">
    <source>
        <dbReference type="Proteomes" id="UP000799778"/>
    </source>
</evidence>
<accession>A0A6A5XGG0</accession>